<dbReference type="OrthoDB" id="8933861at2759"/>
<dbReference type="Proteomes" id="UP000677803">
    <property type="component" value="Unassembled WGS sequence"/>
</dbReference>
<dbReference type="PANTHER" id="PTHR11505">
    <property type="entry name" value="L1 TRANSPOSABLE ELEMENT-RELATED"/>
    <property type="match status" value="1"/>
</dbReference>
<accession>A0A8S4AIS3</accession>
<dbReference type="Gene3D" id="3.30.250.20">
    <property type="entry name" value="L1 transposable element, C-terminal domain"/>
    <property type="match status" value="1"/>
</dbReference>
<gene>
    <name evidence="3" type="ORF">MMEN_LOCUS696</name>
</gene>
<keyword evidence="4" id="KW-1185">Reference proteome</keyword>
<evidence type="ECO:0000313" key="3">
    <source>
        <dbReference type="EMBL" id="CAG5857463.1"/>
    </source>
</evidence>
<comment type="caution">
    <text evidence="3">The sequence shown here is derived from an EMBL/GenBank/DDBJ whole genome shotgun (WGS) entry which is preliminary data.</text>
</comment>
<protein>
    <submittedName>
        <fullName evidence="3">(Atlantic silverside) hypothetical protein</fullName>
    </submittedName>
</protein>
<dbReference type="EMBL" id="CAJRST010000001">
    <property type="protein sequence ID" value="CAG5857463.1"/>
    <property type="molecule type" value="Genomic_DNA"/>
</dbReference>
<feature type="coiled-coil region" evidence="1">
    <location>
        <begin position="122"/>
        <end position="163"/>
    </location>
</feature>
<evidence type="ECO:0000256" key="2">
    <source>
        <dbReference type="SAM" id="MobiDB-lite"/>
    </source>
</evidence>
<evidence type="ECO:0000256" key="1">
    <source>
        <dbReference type="SAM" id="Coils"/>
    </source>
</evidence>
<reference evidence="3" key="1">
    <citation type="submission" date="2021-05" db="EMBL/GenBank/DDBJ databases">
        <authorList>
            <person name="Tigano A."/>
        </authorList>
    </citation>
    <scope>NUCLEOTIDE SEQUENCE</scope>
</reference>
<keyword evidence="1" id="KW-0175">Coiled coil</keyword>
<dbReference type="Gene3D" id="1.20.5.1700">
    <property type="match status" value="1"/>
</dbReference>
<dbReference type="InterPro" id="IPR042566">
    <property type="entry name" value="L1_C"/>
</dbReference>
<sequence length="317" mass="35435">MADKLQKYKFTASTSKQANPKPTTRNTAKLATQGGATHTAPTHPSGEVPGMAEDLKAEILASIREDLKNVIRDELKSALADEISSIKNDLQGLKTLIANDVTAIRADMELVKTDVNEVKDGLNTWSDEVSTLQTTVESLQKEIKTMRDKCEDMEGRMRRANIRLAGIPEANSSTPKAIASALKEMLQLDRDVKVDRSHRIFGSSRDGDKPRVIIAKMHYDEDAVEILRKARDQAPLFYNGQRVSIFPDYTANVAKARAAFSEVRSALRGRKDIRYGLLFPARLRITHNGNSREFVDHRKAMDYAKQILMEERPAAND</sequence>
<evidence type="ECO:0000313" key="4">
    <source>
        <dbReference type="Proteomes" id="UP000677803"/>
    </source>
</evidence>
<dbReference type="AlphaFoldDB" id="A0A8S4AIS3"/>
<dbReference type="SUPFAM" id="SSF58100">
    <property type="entry name" value="Bacterial hemolysins"/>
    <property type="match status" value="1"/>
</dbReference>
<feature type="region of interest" description="Disordered" evidence="2">
    <location>
        <begin position="1"/>
        <end position="49"/>
    </location>
</feature>
<dbReference type="InterPro" id="IPR004244">
    <property type="entry name" value="Transposase_22"/>
</dbReference>
<feature type="compositionally biased region" description="Polar residues" evidence="2">
    <location>
        <begin position="11"/>
        <end position="42"/>
    </location>
</feature>
<proteinExistence type="predicted"/>
<organism evidence="3 4">
    <name type="scientific">Menidia menidia</name>
    <name type="common">Atlantic silverside</name>
    <dbReference type="NCBI Taxonomy" id="238744"/>
    <lineage>
        <taxon>Eukaryota</taxon>
        <taxon>Metazoa</taxon>
        <taxon>Chordata</taxon>
        <taxon>Craniata</taxon>
        <taxon>Vertebrata</taxon>
        <taxon>Euteleostomi</taxon>
        <taxon>Actinopterygii</taxon>
        <taxon>Neopterygii</taxon>
        <taxon>Teleostei</taxon>
        <taxon>Neoteleostei</taxon>
        <taxon>Acanthomorphata</taxon>
        <taxon>Ovalentaria</taxon>
        <taxon>Atherinomorphae</taxon>
        <taxon>Atheriniformes</taxon>
        <taxon>Atherinopsidae</taxon>
        <taxon>Menidiinae</taxon>
        <taxon>Menidia</taxon>
    </lineage>
</organism>
<name>A0A8S4AIS3_9TELE</name>